<keyword evidence="1" id="KW-0472">Membrane</keyword>
<dbReference type="Proteomes" id="UP001279734">
    <property type="component" value="Unassembled WGS sequence"/>
</dbReference>
<dbReference type="EMBL" id="BSYO01000011">
    <property type="protein sequence ID" value="GMH11509.1"/>
    <property type="molecule type" value="Genomic_DNA"/>
</dbReference>
<evidence type="ECO:0000313" key="3">
    <source>
        <dbReference type="Proteomes" id="UP001279734"/>
    </source>
</evidence>
<protein>
    <recommendedName>
        <fullName evidence="4">Transmembrane protein</fullName>
    </recommendedName>
</protein>
<organism evidence="2 3">
    <name type="scientific">Nepenthes gracilis</name>
    <name type="common">Slender pitcher plant</name>
    <dbReference type="NCBI Taxonomy" id="150966"/>
    <lineage>
        <taxon>Eukaryota</taxon>
        <taxon>Viridiplantae</taxon>
        <taxon>Streptophyta</taxon>
        <taxon>Embryophyta</taxon>
        <taxon>Tracheophyta</taxon>
        <taxon>Spermatophyta</taxon>
        <taxon>Magnoliopsida</taxon>
        <taxon>eudicotyledons</taxon>
        <taxon>Gunneridae</taxon>
        <taxon>Pentapetalae</taxon>
        <taxon>Caryophyllales</taxon>
        <taxon>Nepenthaceae</taxon>
        <taxon>Nepenthes</taxon>
    </lineage>
</organism>
<comment type="caution">
    <text evidence="2">The sequence shown here is derived from an EMBL/GenBank/DDBJ whole genome shotgun (WGS) entry which is preliminary data.</text>
</comment>
<evidence type="ECO:0000313" key="2">
    <source>
        <dbReference type="EMBL" id="GMH11509.1"/>
    </source>
</evidence>
<sequence>MTKCFGKNVRSNFKVPLASKTKIINFPVACSPPVFKSLLSPLLPFLSSSLKLQHRLCFLPLLAILAFFSLIGFSIHFHYLVSTLNGILGRLTCPTLRGEEL</sequence>
<keyword evidence="1" id="KW-1133">Transmembrane helix</keyword>
<reference evidence="2" key="1">
    <citation type="submission" date="2023-05" db="EMBL/GenBank/DDBJ databases">
        <title>Nepenthes gracilis genome sequencing.</title>
        <authorList>
            <person name="Fukushima K."/>
        </authorList>
    </citation>
    <scope>NUCLEOTIDE SEQUENCE</scope>
    <source>
        <strain evidence="2">SING2019-196</strain>
    </source>
</reference>
<name>A0AAD3SJ18_NEPGR</name>
<feature type="transmembrane region" description="Helical" evidence="1">
    <location>
        <begin position="56"/>
        <end position="81"/>
    </location>
</feature>
<proteinExistence type="predicted"/>
<dbReference type="AlphaFoldDB" id="A0AAD3SJ18"/>
<accession>A0AAD3SJ18</accession>
<evidence type="ECO:0000256" key="1">
    <source>
        <dbReference type="SAM" id="Phobius"/>
    </source>
</evidence>
<keyword evidence="1" id="KW-0812">Transmembrane</keyword>
<evidence type="ECO:0008006" key="4">
    <source>
        <dbReference type="Google" id="ProtNLM"/>
    </source>
</evidence>
<gene>
    <name evidence="2" type="ORF">Nepgr_013350</name>
</gene>
<keyword evidence="3" id="KW-1185">Reference proteome</keyword>